<evidence type="ECO:0000313" key="2">
    <source>
        <dbReference type="Proteomes" id="UP000295680"/>
    </source>
</evidence>
<evidence type="ECO:0008006" key="3">
    <source>
        <dbReference type="Google" id="ProtNLM"/>
    </source>
</evidence>
<sequence length="202" mass="20783">MSADSGYVIAAQLADISAAVRDGDWVHPDAGMAVNGVGRLGAAPDPVEVLSRAGIPGLVEQLAPMREAQQWFAGDPAAVADYVQRWRRVAELARQAGAGLDGTARKHTMEWRGPAAEGYRRHATGQHGGLAALAEAADCIVSIVESAGDMAGTARASIQAAVAGCVNDLIGRLPAYYAVLNADSGALADVLADSAAVIARWV</sequence>
<proteinExistence type="predicted"/>
<accession>A0A4R2JD64</accession>
<dbReference type="SUPFAM" id="SSF140453">
    <property type="entry name" value="EsxAB dimer-like"/>
    <property type="match status" value="1"/>
</dbReference>
<reference evidence="1 2" key="1">
    <citation type="submission" date="2019-03" db="EMBL/GenBank/DDBJ databases">
        <title>Genomic Encyclopedia of Type Strains, Phase IV (KMG-IV): sequencing the most valuable type-strain genomes for metagenomic binning, comparative biology and taxonomic classification.</title>
        <authorList>
            <person name="Goeker M."/>
        </authorList>
    </citation>
    <scope>NUCLEOTIDE SEQUENCE [LARGE SCALE GENOMIC DNA]</scope>
    <source>
        <strain evidence="1 2">DSM 45934</strain>
    </source>
</reference>
<dbReference type="Proteomes" id="UP000295680">
    <property type="component" value="Unassembled WGS sequence"/>
</dbReference>
<dbReference type="InterPro" id="IPR036689">
    <property type="entry name" value="ESAT-6-like_sf"/>
</dbReference>
<dbReference type="OrthoDB" id="4763957at2"/>
<gene>
    <name evidence="1" type="ORF">EV192_107437</name>
</gene>
<dbReference type="EMBL" id="SLWS01000007">
    <property type="protein sequence ID" value="TCO56012.1"/>
    <property type="molecule type" value="Genomic_DNA"/>
</dbReference>
<evidence type="ECO:0000313" key="1">
    <source>
        <dbReference type="EMBL" id="TCO56012.1"/>
    </source>
</evidence>
<dbReference type="AlphaFoldDB" id="A0A4R2JD64"/>
<keyword evidence="2" id="KW-1185">Reference proteome</keyword>
<name>A0A4R2JD64_9PSEU</name>
<comment type="caution">
    <text evidence="1">The sequence shown here is derived from an EMBL/GenBank/DDBJ whole genome shotgun (WGS) entry which is preliminary data.</text>
</comment>
<protein>
    <recommendedName>
        <fullName evidence="3">PPE family protein</fullName>
    </recommendedName>
</protein>
<dbReference type="RefSeq" id="WP_132122262.1">
    <property type="nucleotide sequence ID" value="NZ_SLWS01000007.1"/>
</dbReference>
<organism evidence="1 2">
    <name type="scientific">Actinocrispum wychmicini</name>
    <dbReference type="NCBI Taxonomy" id="1213861"/>
    <lineage>
        <taxon>Bacteria</taxon>
        <taxon>Bacillati</taxon>
        <taxon>Actinomycetota</taxon>
        <taxon>Actinomycetes</taxon>
        <taxon>Pseudonocardiales</taxon>
        <taxon>Pseudonocardiaceae</taxon>
        <taxon>Actinocrispum</taxon>
    </lineage>
</organism>